<keyword evidence="1" id="KW-0472">Membrane</keyword>
<dbReference type="STRING" id="194197.BWD09_02775"/>
<dbReference type="PANTHER" id="PTHR30441:SF4">
    <property type="entry name" value="PROTEIN ASMA"/>
    <property type="match status" value="1"/>
</dbReference>
<keyword evidence="1" id="KW-1133">Transmembrane helix</keyword>
<dbReference type="Pfam" id="PF05170">
    <property type="entry name" value="AsmA"/>
    <property type="match status" value="1"/>
</dbReference>
<dbReference type="GeneID" id="94581242"/>
<gene>
    <name evidence="3" type="ORF">BWD09_02775</name>
</gene>
<dbReference type="PANTHER" id="PTHR30441">
    <property type="entry name" value="DUF748 DOMAIN-CONTAINING PROTEIN"/>
    <property type="match status" value="1"/>
</dbReference>
<accession>A0A1X3DF53</accession>
<dbReference type="Proteomes" id="UP000193118">
    <property type="component" value="Unassembled WGS sequence"/>
</dbReference>
<evidence type="ECO:0000256" key="1">
    <source>
        <dbReference type="SAM" id="Phobius"/>
    </source>
</evidence>
<dbReference type="InterPro" id="IPR007844">
    <property type="entry name" value="AsmA"/>
</dbReference>
<reference evidence="4" key="1">
    <citation type="submission" date="2017-01" db="EMBL/GenBank/DDBJ databases">
        <authorList>
            <person name="Wolfgang W.J."/>
            <person name="Cole J."/>
            <person name="Wroblewski D."/>
            <person name="Mcginnis J."/>
            <person name="Musser K.A."/>
        </authorList>
    </citation>
    <scope>NUCLEOTIDE SEQUENCE [LARGE SCALE GENOMIC DNA]</scope>
    <source>
        <strain evidence="4">DSM 19151</strain>
    </source>
</reference>
<dbReference type="GO" id="GO:0090313">
    <property type="term" value="P:regulation of protein targeting to membrane"/>
    <property type="evidence" value="ECO:0007669"/>
    <property type="project" value="TreeGrafter"/>
</dbReference>
<sequence>MIRLLQSGKFWLRFAVYGTLAAAAAAFGLYFLLHHLFDGRRIQALADDAVRGTGRTVRFSTDIGRSWLPRPTLTLRDVAVSKPNSNADAVHIGEMRIGLSWRSLWNGAEVEKWVLQNAEAELTRRADGSWSLQDLWRQRGGTWRVNRLIVENSRINLNLPEGSYRTERFHLNIERAAEAGGVFQSSGTTRRNNGLPLAWKSNGTAAPSDNGWLLPALHLEAELPFQNSTARLAADADVVWQPQHNTLRAENFSLRADSAYRQFHLTARSPLVLWKGNHVSTAEINSVFTAGNDDSHWDGSLSLSRVSLRPSVATVGEFNLNGSHKNASRQTTFGLSGPLVWQKNTLLESDRLVLTTHQDNVKAAPRPRLISRMEGRFAMNSDRNWQLDLKGLFDRQHAALSARYTASADAAPAKLTAELDAGKISLAPYWNDLQAQGGNPFPALFSHALIPNIEAAVRIGGLTLPGLQIDDLQTTLHADSRRIALTNFSAGLYGGRTEGGISIANTSPPVYHLQQNAQGVQIRPLLQDLLGYHGISGSGNAVLDLTAKGSDRAALTQTLNGSLQLNISNGAWLGVDLANFLRSLRNNTAADGKTRNEQVQTPFSSFSLNSEINAGIGRHEHTELESDAFSITSSGQTDLNTQTVSENVLIRNNANPDAKPVPIKISGPVANPSVTLDYNRLTSGLATPEEKQRALAETLREQWQWLNTPPKTAEESAGNR</sequence>
<feature type="transmembrane region" description="Helical" evidence="1">
    <location>
        <begin position="12"/>
        <end position="33"/>
    </location>
</feature>
<name>A0A1X3DF53_9NEIS</name>
<comment type="caution">
    <text evidence="3">The sequence shown here is derived from an EMBL/GenBank/DDBJ whole genome shotgun (WGS) entry which is preliminary data.</text>
</comment>
<feature type="domain" description="AsmA" evidence="2">
    <location>
        <begin position="30"/>
        <end position="621"/>
    </location>
</feature>
<evidence type="ECO:0000259" key="2">
    <source>
        <dbReference type="Pfam" id="PF05170"/>
    </source>
</evidence>
<keyword evidence="1" id="KW-0812">Transmembrane</keyword>
<dbReference type="RefSeq" id="WP_085365214.1">
    <property type="nucleotide sequence ID" value="NZ_CAUJPZ010000011.1"/>
</dbReference>
<proteinExistence type="predicted"/>
<dbReference type="InterPro" id="IPR052894">
    <property type="entry name" value="AsmA-related"/>
</dbReference>
<keyword evidence="4" id="KW-1185">Reference proteome</keyword>
<organism evidence="3 4">
    <name type="scientific">Neisseria dentiae</name>
    <dbReference type="NCBI Taxonomy" id="194197"/>
    <lineage>
        <taxon>Bacteria</taxon>
        <taxon>Pseudomonadati</taxon>
        <taxon>Pseudomonadota</taxon>
        <taxon>Betaproteobacteria</taxon>
        <taxon>Neisseriales</taxon>
        <taxon>Neisseriaceae</taxon>
        <taxon>Neisseria</taxon>
    </lineage>
</organism>
<evidence type="ECO:0000313" key="4">
    <source>
        <dbReference type="Proteomes" id="UP000193118"/>
    </source>
</evidence>
<evidence type="ECO:0000313" key="3">
    <source>
        <dbReference type="EMBL" id="OSI18334.1"/>
    </source>
</evidence>
<dbReference type="AlphaFoldDB" id="A0A1X3DF53"/>
<dbReference type="OrthoDB" id="8606253at2"/>
<dbReference type="GO" id="GO:0005886">
    <property type="term" value="C:plasma membrane"/>
    <property type="evidence" value="ECO:0007669"/>
    <property type="project" value="TreeGrafter"/>
</dbReference>
<protein>
    <submittedName>
        <fullName evidence="3">AsmA family protein</fullName>
    </submittedName>
</protein>
<dbReference type="EMBL" id="MTBO01000003">
    <property type="protein sequence ID" value="OSI18334.1"/>
    <property type="molecule type" value="Genomic_DNA"/>
</dbReference>